<dbReference type="OrthoDB" id="127107at2"/>
<keyword evidence="5" id="KW-0732">Signal</keyword>
<evidence type="ECO:0000256" key="4">
    <source>
        <dbReference type="SAM" id="MobiDB-lite"/>
    </source>
</evidence>
<keyword evidence="2 3" id="KW-0408">Iron</keyword>
<dbReference type="Pfam" id="PF07583">
    <property type="entry name" value="PSCyt2"/>
    <property type="match status" value="1"/>
</dbReference>
<accession>A0A517MS07</accession>
<protein>
    <submittedName>
        <fullName evidence="8">Planctomycete cytochrome C</fullName>
    </submittedName>
</protein>
<dbReference type="RefSeq" id="WP_145058208.1">
    <property type="nucleotide sequence ID" value="NZ_CP036263.1"/>
</dbReference>
<evidence type="ECO:0000313" key="9">
    <source>
        <dbReference type="Proteomes" id="UP000319852"/>
    </source>
</evidence>
<dbReference type="SMART" id="SM00054">
    <property type="entry name" value="EFh"/>
    <property type="match status" value="2"/>
</dbReference>
<evidence type="ECO:0000256" key="2">
    <source>
        <dbReference type="ARBA" id="ARBA00023004"/>
    </source>
</evidence>
<feature type="domain" description="EF-hand" evidence="6">
    <location>
        <begin position="38"/>
        <end position="64"/>
    </location>
</feature>
<dbReference type="PANTHER" id="PTHR35889">
    <property type="entry name" value="CYCLOINULO-OLIGOSACCHARIDE FRUCTANOTRANSFERASE-RELATED"/>
    <property type="match status" value="1"/>
</dbReference>
<evidence type="ECO:0000259" key="7">
    <source>
        <dbReference type="PROSITE" id="PS51007"/>
    </source>
</evidence>
<name>A0A517MS07_9BACT</name>
<reference evidence="8 9" key="1">
    <citation type="submission" date="2019-02" db="EMBL/GenBank/DDBJ databases">
        <title>Deep-cultivation of Planctomycetes and their phenomic and genomic characterization uncovers novel biology.</title>
        <authorList>
            <person name="Wiegand S."/>
            <person name="Jogler M."/>
            <person name="Boedeker C."/>
            <person name="Pinto D."/>
            <person name="Vollmers J."/>
            <person name="Rivas-Marin E."/>
            <person name="Kohn T."/>
            <person name="Peeters S.H."/>
            <person name="Heuer A."/>
            <person name="Rast P."/>
            <person name="Oberbeckmann S."/>
            <person name="Bunk B."/>
            <person name="Jeske O."/>
            <person name="Meyerdierks A."/>
            <person name="Storesund J.E."/>
            <person name="Kallscheuer N."/>
            <person name="Luecker S."/>
            <person name="Lage O.M."/>
            <person name="Pohl T."/>
            <person name="Merkel B.J."/>
            <person name="Hornburger P."/>
            <person name="Mueller R.-W."/>
            <person name="Bruemmer F."/>
            <person name="Labrenz M."/>
            <person name="Spormann A.M."/>
            <person name="Op den Camp H."/>
            <person name="Overmann J."/>
            <person name="Amann R."/>
            <person name="Jetten M.S.M."/>
            <person name="Mascher T."/>
            <person name="Medema M.H."/>
            <person name="Devos D.P."/>
            <person name="Kaster A.-K."/>
            <person name="Ovreas L."/>
            <person name="Rohde M."/>
            <person name="Galperin M.Y."/>
            <person name="Jogler C."/>
        </authorList>
    </citation>
    <scope>NUCLEOTIDE SEQUENCE [LARGE SCALE GENOMIC DNA]</scope>
    <source>
        <strain evidence="8 9">HG15A2</strain>
    </source>
</reference>
<evidence type="ECO:0000259" key="6">
    <source>
        <dbReference type="PROSITE" id="PS50222"/>
    </source>
</evidence>
<gene>
    <name evidence="8" type="ORF">HG15A2_09180</name>
</gene>
<dbReference type="PROSITE" id="PS51007">
    <property type="entry name" value="CYTC"/>
    <property type="match status" value="1"/>
</dbReference>
<dbReference type="PROSITE" id="PS50222">
    <property type="entry name" value="EF_HAND_2"/>
    <property type="match status" value="2"/>
</dbReference>
<dbReference type="GO" id="GO:0009055">
    <property type="term" value="F:electron transfer activity"/>
    <property type="evidence" value="ECO:0007669"/>
    <property type="project" value="InterPro"/>
</dbReference>
<dbReference type="Proteomes" id="UP000319852">
    <property type="component" value="Chromosome"/>
</dbReference>
<dbReference type="InterPro" id="IPR011429">
    <property type="entry name" value="Cyt_c_Planctomycete-type"/>
</dbReference>
<feature type="region of interest" description="Disordered" evidence="4">
    <location>
        <begin position="92"/>
        <end position="153"/>
    </location>
</feature>
<dbReference type="GO" id="GO:0005509">
    <property type="term" value="F:calcium ion binding"/>
    <property type="evidence" value="ECO:0007669"/>
    <property type="project" value="InterPro"/>
</dbReference>
<organism evidence="8 9">
    <name type="scientific">Adhaeretor mobilis</name>
    <dbReference type="NCBI Taxonomy" id="1930276"/>
    <lineage>
        <taxon>Bacteria</taxon>
        <taxon>Pseudomonadati</taxon>
        <taxon>Planctomycetota</taxon>
        <taxon>Planctomycetia</taxon>
        <taxon>Pirellulales</taxon>
        <taxon>Lacipirellulaceae</taxon>
        <taxon>Adhaeretor</taxon>
    </lineage>
</organism>
<evidence type="ECO:0000313" key="8">
    <source>
        <dbReference type="EMBL" id="QDS97654.1"/>
    </source>
</evidence>
<evidence type="ECO:0000256" key="3">
    <source>
        <dbReference type="PROSITE-ProRule" id="PRU00433"/>
    </source>
</evidence>
<feature type="chain" id="PRO_5022221972" evidence="5">
    <location>
        <begin position="24"/>
        <end position="1003"/>
    </location>
</feature>
<dbReference type="Pfam" id="PF07587">
    <property type="entry name" value="PSD1"/>
    <property type="match status" value="1"/>
</dbReference>
<dbReference type="CDD" id="cd00051">
    <property type="entry name" value="EFh"/>
    <property type="match status" value="1"/>
</dbReference>
<feature type="compositionally biased region" description="Polar residues" evidence="4">
    <location>
        <begin position="94"/>
        <end position="103"/>
    </location>
</feature>
<dbReference type="KEGG" id="amob:HG15A2_09180"/>
<feature type="signal peptide" evidence="5">
    <location>
        <begin position="1"/>
        <end position="23"/>
    </location>
</feature>
<dbReference type="InterPro" id="IPR009056">
    <property type="entry name" value="Cyt_c-like_dom"/>
</dbReference>
<dbReference type="SUPFAM" id="SSF47473">
    <property type="entry name" value="EF-hand"/>
    <property type="match status" value="1"/>
</dbReference>
<dbReference type="GO" id="GO:0020037">
    <property type="term" value="F:heme binding"/>
    <property type="evidence" value="ECO:0007669"/>
    <property type="project" value="InterPro"/>
</dbReference>
<dbReference type="PANTHER" id="PTHR35889:SF3">
    <property type="entry name" value="F-BOX DOMAIN-CONTAINING PROTEIN"/>
    <property type="match status" value="1"/>
</dbReference>
<dbReference type="Pfam" id="PF07635">
    <property type="entry name" value="PSCyt1"/>
    <property type="match status" value="1"/>
</dbReference>
<dbReference type="InterPro" id="IPR018247">
    <property type="entry name" value="EF_Hand_1_Ca_BS"/>
</dbReference>
<evidence type="ECO:0000256" key="5">
    <source>
        <dbReference type="SAM" id="SignalP"/>
    </source>
</evidence>
<dbReference type="PROSITE" id="PS00018">
    <property type="entry name" value="EF_HAND_1"/>
    <property type="match status" value="2"/>
</dbReference>
<keyword evidence="9" id="KW-1185">Reference proteome</keyword>
<evidence type="ECO:0000256" key="1">
    <source>
        <dbReference type="ARBA" id="ARBA00022723"/>
    </source>
</evidence>
<dbReference type="InterPro" id="IPR011444">
    <property type="entry name" value="DUF1549"/>
</dbReference>
<dbReference type="EMBL" id="CP036263">
    <property type="protein sequence ID" value="QDS97654.1"/>
    <property type="molecule type" value="Genomic_DNA"/>
</dbReference>
<dbReference type="InterPro" id="IPR002048">
    <property type="entry name" value="EF_hand_dom"/>
</dbReference>
<dbReference type="InterPro" id="IPR011992">
    <property type="entry name" value="EF-hand-dom_pair"/>
</dbReference>
<proteinExistence type="predicted"/>
<feature type="domain" description="EF-hand" evidence="6">
    <location>
        <begin position="66"/>
        <end position="101"/>
    </location>
</feature>
<keyword evidence="1 3" id="KW-0479">Metal-binding</keyword>
<dbReference type="Gene3D" id="1.10.238.10">
    <property type="entry name" value="EF-hand"/>
    <property type="match status" value="1"/>
</dbReference>
<dbReference type="InterPro" id="IPR022655">
    <property type="entry name" value="DUF1553"/>
</dbReference>
<sequence precursor="true">MQKFHYPLAIILGLFCLLESAMAAEPSPAKPPQDAARIRQFDRNQDRQLSFEEFEEFASRIPRLKGRPEAVAFLFELHDADGSGQLDRKELQELRSSAQQSASPAGRSRSFGPDTSVRRNPLRLTIPKNKKQGKTNQQKPKSTKQKAKQPTIKAAEVEAERMSQAEQPPVKLTEQQLAFFESKIRPVLADRCYGCHSSEAKQLRAGLMLDSRDAILLGGSSGPAVVVSSEDGVVHGDAEASPLIQALRGDYYDQMPPSGKLSSQTIADFERWVAMGAPDPREGEPVPVEETPESTIDIEAGKQHWAFQLPEGVKPPSVADKSWPSTDIDRFLLAKMEVAGLKPVGDASRGALLRRVSFDLTGLPPSVEEIEAFLSDPDSTPIAFEKVVDRLLDSPAFGERWGRHWLDVARYGESSGREANIFYPFAWRYRDYVIDAFNADKPFDEFLREQIAGDLLPASNNTEKAEQTIATGFLALGAKSHSERDPRQYVLDVADEQLDAVSRGMLGLTVACARCHDHKFDPIPQTDYYALAGILASTETLSGGVRGRQVRQANGLVELPESVEAATGEPLSPKEIDQLYDQLDNLDQAIQRVGNGPDARRMRIGIEMRQANVRQKISYYHEDGSPRDFAMGVRDGDVLDIPLFVRGELKRPSDVVPRGFLQVLQQSSDPEISTGSGRRELAEWIASERNPLTARVMANRVWLHLFGRGLVTTPDNFGATGEPPSHPELLDHLAIEFVESGWSVKELVRQIVLSRAYQLDSTMSFEGHEIDPDNEFVWRHPARRLEAEAIRDAILSASGTIDLQRPVGSFVAKIGDGQVRALDNAAVQRAKQLQRAKAMARRTGNNRMQRNRNAMFPVPEAEPTPTYRAVYLPIIRDRLDESLAAFDFPDPSLVAGQRETTTVPSQSLFLMNSELVIEQAVAMAERLAEVSSSTSERIDLAFQWTLSRSPRADESRAARTFLKEFSRIDQDKQGNKNKQGNQTSAWSAFCQSLFATAEFREIP</sequence>
<dbReference type="AlphaFoldDB" id="A0A517MS07"/>
<keyword evidence="3" id="KW-0349">Heme</keyword>
<feature type="domain" description="Cytochrome c" evidence="7">
    <location>
        <begin position="499"/>
        <end position="649"/>
    </location>
</feature>